<reference evidence="2" key="1">
    <citation type="submission" date="2019-10" db="EMBL/GenBank/DDBJ databases">
        <title>Conservation and host-specific expression of non-tandemly repeated heterogenous ribosome RNA gene in arbuscular mycorrhizal fungi.</title>
        <authorList>
            <person name="Maeda T."/>
            <person name="Kobayashi Y."/>
            <person name="Nakagawa T."/>
            <person name="Ezawa T."/>
            <person name="Yamaguchi K."/>
            <person name="Bino T."/>
            <person name="Nishimoto Y."/>
            <person name="Shigenobu S."/>
            <person name="Kawaguchi M."/>
        </authorList>
    </citation>
    <scope>NUCLEOTIDE SEQUENCE</scope>
    <source>
        <strain evidence="2">HR1</strain>
    </source>
</reference>
<proteinExistence type="predicted"/>
<evidence type="ECO:0000313" key="2">
    <source>
        <dbReference type="EMBL" id="GES76258.1"/>
    </source>
</evidence>
<feature type="region of interest" description="Disordered" evidence="1">
    <location>
        <begin position="81"/>
        <end position="106"/>
    </location>
</feature>
<comment type="caution">
    <text evidence="2">The sequence shown here is derived from an EMBL/GenBank/DDBJ whole genome shotgun (WGS) entry which is preliminary data.</text>
</comment>
<sequence>MSGQEQNIRGPSNSPPPLRLSDQNQSYWTMCLRLFIRGLQLKTMSELDNLKNASFQQAAQKVWSRSSSHALILLDNMEGVEDSTSKTPAQPIIPMKKASNELLPLS</sequence>
<evidence type="ECO:0000256" key="1">
    <source>
        <dbReference type="SAM" id="MobiDB-lite"/>
    </source>
</evidence>
<name>A0A8H3KYH2_9GLOM</name>
<dbReference type="Proteomes" id="UP000615446">
    <property type="component" value="Unassembled WGS sequence"/>
</dbReference>
<gene>
    <name evidence="2" type="ORF">RCL2_000366500</name>
</gene>
<feature type="region of interest" description="Disordered" evidence="1">
    <location>
        <begin position="1"/>
        <end position="21"/>
    </location>
</feature>
<dbReference type="AlphaFoldDB" id="A0A8H3KYH2"/>
<protein>
    <submittedName>
        <fullName evidence="2">Uncharacterized protein</fullName>
    </submittedName>
</protein>
<dbReference type="EMBL" id="BLAL01000019">
    <property type="protein sequence ID" value="GES76258.1"/>
    <property type="molecule type" value="Genomic_DNA"/>
</dbReference>
<feature type="compositionally biased region" description="Polar residues" evidence="1">
    <location>
        <begin position="1"/>
        <end position="12"/>
    </location>
</feature>
<organism evidence="2 3">
    <name type="scientific">Rhizophagus clarus</name>
    <dbReference type="NCBI Taxonomy" id="94130"/>
    <lineage>
        <taxon>Eukaryota</taxon>
        <taxon>Fungi</taxon>
        <taxon>Fungi incertae sedis</taxon>
        <taxon>Mucoromycota</taxon>
        <taxon>Glomeromycotina</taxon>
        <taxon>Glomeromycetes</taxon>
        <taxon>Glomerales</taxon>
        <taxon>Glomeraceae</taxon>
        <taxon>Rhizophagus</taxon>
    </lineage>
</organism>
<evidence type="ECO:0000313" key="3">
    <source>
        <dbReference type="Proteomes" id="UP000615446"/>
    </source>
</evidence>
<accession>A0A8H3KYH2</accession>